<dbReference type="SMART" id="SM00710">
    <property type="entry name" value="PbH1"/>
    <property type="match status" value="5"/>
</dbReference>
<dbReference type="InterPro" id="IPR022409">
    <property type="entry name" value="PKD/Chitinase_dom"/>
</dbReference>
<evidence type="ECO:0000256" key="1">
    <source>
        <dbReference type="ARBA" id="ARBA00004479"/>
    </source>
</evidence>
<dbReference type="SMART" id="SM00409">
    <property type="entry name" value="IG"/>
    <property type="match status" value="2"/>
</dbReference>
<keyword evidence="10" id="KW-1185">Reference proteome</keyword>
<evidence type="ECO:0000313" key="10">
    <source>
        <dbReference type="Proteomes" id="UP000181956"/>
    </source>
</evidence>
<accession>A0A1H1LDP4</accession>
<dbReference type="InterPro" id="IPR036179">
    <property type="entry name" value="Ig-like_dom_sf"/>
</dbReference>
<dbReference type="SUPFAM" id="SSF48726">
    <property type="entry name" value="Immunoglobulin"/>
    <property type="match status" value="2"/>
</dbReference>
<evidence type="ECO:0000259" key="8">
    <source>
        <dbReference type="PROSITE" id="PS50835"/>
    </source>
</evidence>
<dbReference type="SUPFAM" id="SSF51126">
    <property type="entry name" value="Pectin lyase-like"/>
    <property type="match status" value="1"/>
</dbReference>
<dbReference type="SMART" id="SM00089">
    <property type="entry name" value="PKD"/>
    <property type="match status" value="3"/>
</dbReference>
<dbReference type="Gene3D" id="2.60.40.10">
    <property type="entry name" value="Immunoglobulins"/>
    <property type="match status" value="10"/>
</dbReference>
<reference evidence="10" key="1">
    <citation type="submission" date="2016-10" db="EMBL/GenBank/DDBJ databases">
        <authorList>
            <person name="Varghese N."/>
            <person name="Submissions S."/>
        </authorList>
    </citation>
    <scope>NUCLEOTIDE SEQUENCE [LARGE SCALE GENOMIC DNA]</scope>
    <source>
        <strain evidence="10">DSM 21772</strain>
    </source>
</reference>
<dbReference type="InterPro" id="IPR051275">
    <property type="entry name" value="Cell_adhesion_signaling"/>
</dbReference>
<keyword evidence="7" id="KW-0812">Transmembrane</keyword>
<keyword evidence="2 7" id="KW-0472">Membrane</keyword>
<dbReference type="Proteomes" id="UP000181956">
    <property type="component" value="Chromosome I"/>
</dbReference>
<protein>
    <recommendedName>
        <fullName evidence="8">Ig-like domain-containing protein</fullName>
    </recommendedName>
</protein>
<dbReference type="STRING" id="412690.SAMN04489834_0066"/>
<dbReference type="GO" id="GO:0005911">
    <property type="term" value="C:cell-cell junction"/>
    <property type="evidence" value="ECO:0007669"/>
    <property type="project" value="TreeGrafter"/>
</dbReference>
<dbReference type="InterPro" id="IPR015919">
    <property type="entry name" value="Cadherin-like_sf"/>
</dbReference>
<proteinExistence type="predicted"/>
<keyword evidence="7" id="KW-1133">Transmembrane helix</keyword>
<dbReference type="Pfam" id="PF05345">
    <property type="entry name" value="He_PIG"/>
    <property type="match status" value="7"/>
</dbReference>
<dbReference type="InterPro" id="IPR003599">
    <property type="entry name" value="Ig_sub"/>
</dbReference>
<dbReference type="InterPro" id="IPR013783">
    <property type="entry name" value="Ig-like_fold"/>
</dbReference>
<dbReference type="PANTHER" id="PTHR11640:SF31">
    <property type="entry name" value="IRREGULAR CHIASM C-ROUGHEST PROTEIN-RELATED"/>
    <property type="match status" value="1"/>
</dbReference>
<comment type="subcellular location">
    <subcellularLocation>
        <location evidence="1">Membrane</location>
        <topology evidence="1">Single-pass type I membrane protein</topology>
    </subcellularLocation>
</comment>
<dbReference type="EMBL" id="LT629742">
    <property type="protein sequence ID" value="SDR72537.1"/>
    <property type="molecule type" value="Genomic_DNA"/>
</dbReference>
<dbReference type="InterPro" id="IPR011050">
    <property type="entry name" value="Pectin_lyase_fold/virulence"/>
</dbReference>
<dbReference type="InterPro" id="IPR006626">
    <property type="entry name" value="PbH1"/>
</dbReference>
<feature type="domain" description="Ig-like" evidence="8">
    <location>
        <begin position="1164"/>
        <end position="1256"/>
    </location>
</feature>
<dbReference type="PROSITE" id="PS50835">
    <property type="entry name" value="IG_LIKE"/>
    <property type="match status" value="1"/>
</dbReference>
<keyword evidence="3" id="KW-1015">Disulfide bond</keyword>
<gene>
    <name evidence="9" type="ORF">SAMN04489834_0066</name>
</gene>
<organism evidence="9 10">
    <name type="scientific">Microterricola viridarii</name>
    <dbReference type="NCBI Taxonomy" id="412690"/>
    <lineage>
        <taxon>Bacteria</taxon>
        <taxon>Bacillati</taxon>
        <taxon>Actinomycetota</taxon>
        <taxon>Actinomycetes</taxon>
        <taxon>Micrococcales</taxon>
        <taxon>Microbacteriaceae</taxon>
        <taxon>Microterricola</taxon>
    </lineage>
</organism>
<dbReference type="SUPFAM" id="SSF49313">
    <property type="entry name" value="Cadherin-like"/>
    <property type="match status" value="6"/>
</dbReference>
<evidence type="ECO:0000256" key="4">
    <source>
        <dbReference type="ARBA" id="ARBA00023180"/>
    </source>
</evidence>
<feature type="transmembrane region" description="Helical" evidence="7">
    <location>
        <begin position="1857"/>
        <end position="1877"/>
    </location>
</feature>
<keyword evidence="5" id="KW-0393">Immunoglobulin domain</keyword>
<dbReference type="GO" id="GO:0098609">
    <property type="term" value="P:cell-cell adhesion"/>
    <property type="evidence" value="ECO:0007669"/>
    <property type="project" value="TreeGrafter"/>
</dbReference>
<evidence type="ECO:0000256" key="7">
    <source>
        <dbReference type="SAM" id="Phobius"/>
    </source>
</evidence>
<dbReference type="GO" id="GO:0050839">
    <property type="term" value="F:cell adhesion molecule binding"/>
    <property type="evidence" value="ECO:0007669"/>
    <property type="project" value="TreeGrafter"/>
</dbReference>
<keyword evidence="4" id="KW-0325">Glycoprotein</keyword>
<evidence type="ECO:0000256" key="5">
    <source>
        <dbReference type="ARBA" id="ARBA00023319"/>
    </source>
</evidence>
<name>A0A1H1LDP4_9MICO</name>
<evidence type="ECO:0000256" key="6">
    <source>
        <dbReference type="SAM" id="MobiDB-lite"/>
    </source>
</evidence>
<dbReference type="PANTHER" id="PTHR11640">
    <property type="entry name" value="NEPHRIN"/>
    <property type="match status" value="1"/>
</dbReference>
<dbReference type="InterPro" id="IPR007110">
    <property type="entry name" value="Ig-like_dom"/>
</dbReference>
<dbReference type="GO" id="GO:0005509">
    <property type="term" value="F:calcium ion binding"/>
    <property type="evidence" value="ECO:0007669"/>
    <property type="project" value="InterPro"/>
</dbReference>
<feature type="region of interest" description="Disordered" evidence="6">
    <location>
        <begin position="1815"/>
        <end position="1847"/>
    </location>
</feature>
<dbReference type="GO" id="GO:0005975">
    <property type="term" value="P:carbohydrate metabolic process"/>
    <property type="evidence" value="ECO:0007669"/>
    <property type="project" value="UniProtKB-ARBA"/>
</dbReference>
<feature type="compositionally biased region" description="Gly residues" evidence="6">
    <location>
        <begin position="1818"/>
        <end position="1834"/>
    </location>
</feature>
<sequence>MLPPRTAGPLARSNPRRAVAIATIVALALGGAVVGVAAPAAAAAEAWTVTSTSDAGLPASCAPGSTVKTPASPVTLRDAVCAANNRGNDVTTITLQAGEYALDAGNGSLKLGTVPGSRITLKGPADRGAIIRGDGKTSVLVLDPGLVGGISTTLDGLTITGGVGNEFGGGGILGGSALGAAADVLAITNSAITGNKANSTGSATSFPGGGIQFVGGALSISGSTISDNDSGSSSGGGVAYQATGVAGESFTVRDSVFSGNSLTSGNPAAIGGGAIEFTAGSAAAGFTATITDSDFIGNSLSATDVHPARGAAILQNSGALSVLRNTFSNNKISGYATGAGIAIHVAGGATVATYNSFTGNTGPNGYSVVNSTLIPESAPPAFAATVNAANNWWGCNRLPAAGSACATASGGVTVEPSLALSVSANPALIALDSSTTTLTASVLTNSEGKPVSAAELRVFTGASVAWDQVRPAGATLSAPGAPLNAGVATVGFDAHALRGPASVTASLDGAAATAVFGMAKAPTFPALTALEATVNKPVNVTVSSDGYPAAAITVSGAPLPPGLTLRDNGNGTATISGTPTAAVVLTTELKAENAVSPGSPHTAPYIVNVREPVLFTSPAATTFEVGTPGSHTISTSGFPLSALVRGGDPLPAGVTLTGGAAGATDALLSGTPAAGTGGRYDLTLARNNGRDPNVVQSFTLTVNEAPSITSSATQSATVGSAMNARFSTANGYPADTVLSLSGDLPAGVSTQVTAGSVTGLVGTPEAGAGRIYPLVLTATNAAGLSTSQVVTLTVNEAASILTPPSDANVLVGAEVTLTVVVGGYPAPSGHWQLSRDGSIWTDLGETGRTLTVQTTQADNGARYRYFVNPTLVSAAAQLTVGTGPAIGSANADTWRVDGSAQQFEIFATGIPDAAISVLPLSPATAPSWLSIGASAGGRLTIAGTPPAGSGGSYLFLVSASNVFGTAASTPLLLTVEEAPTITAPASLVLPRGSAVAGAPVVVASGGFPASASLELDAASQVPAGLVISPGPRGDSFSFSGTPTATGAYLLSFTARNSAAGPSRTVTIPVTVTAPPVINAPAFAELAVGGSGSIAVTVTPGFPAVANLNVIGSPGFAVESTGAGSFALTADASVGAGSYNVQLGADNGLDVSDVHVILVTVRQPPLITAQPTAQTARAGSTATFSASATAAVPTTGTLTAQWQRSGDGSTWADVPGGTLNGGTASLDVTAVQLQSGALYRVVFTDGASTPSDPAALTVVTPAQLTSAGSAGFAADVAGSFTVTASGTPTPAITATGLPAGLSFLDNGDGTATISGTPPIGTGGAQSVTLSASNGHGAPDTQTLALTVTEKPAITSPDAATIAVGAAASVAVTSSPGHPGAVALTHTGTLPAGVTFADNGDGTAAFTGRPKAGSGGDYPLTLTARNSAGASTQAFTLTVTENPAIISADAASIEVGSAASIGVTSSAGHPGAVSIAQSGALPAGITFTDNGDGTAGFTGTPEAGAGGRYALTLTVSNATGSGNQAFTLIVAEKPGFTSPDAATVTVGTAAAVSVTSSPGYSGTVGIAVKGGLPSGLTFTDNGDGTAAFTGTPKAGSGGDYALTLTAKNTAGASTQAFTLSVHEAPAFRSGSNAAFTRGVSGSFTVEAASGNPRGVALNLAGALPAGLAFADAGDGTAAISGSTSDAAGDYPVTLTATNGAGLTATQTLTIRLATAEAATPPGTVPAGSGSLDGVPASAAPGASLNLVAAGYAPDSPVVFVIYSEPTTLATVTASADGIARATVTIPRGLTGTHSIVSIGTSPTGAELVLRTDILIASDGGTPGGNPDGGTDGGTPGGKPAPGVGGGTGLSSSGFEGGGLALGALTVLLLGLAVTVAATLRRRRSRELAEAAPTE</sequence>
<dbReference type="GO" id="GO:0005886">
    <property type="term" value="C:plasma membrane"/>
    <property type="evidence" value="ECO:0007669"/>
    <property type="project" value="TreeGrafter"/>
</dbReference>
<evidence type="ECO:0000256" key="3">
    <source>
        <dbReference type="ARBA" id="ARBA00023157"/>
    </source>
</evidence>
<evidence type="ECO:0000256" key="2">
    <source>
        <dbReference type="ARBA" id="ARBA00023136"/>
    </source>
</evidence>
<evidence type="ECO:0000313" key="9">
    <source>
        <dbReference type="EMBL" id="SDR72537.1"/>
    </source>
</evidence>